<evidence type="ECO:0000313" key="2">
    <source>
        <dbReference type="EMBL" id="KAK2164224.1"/>
    </source>
</evidence>
<evidence type="ECO:0000313" key="3">
    <source>
        <dbReference type="Proteomes" id="UP001208570"/>
    </source>
</evidence>
<feature type="region of interest" description="Disordered" evidence="1">
    <location>
        <begin position="415"/>
        <end position="439"/>
    </location>
</feature>
<accession>A0AAD9K3F7</accession>
<reference evidence="2" key="1">
    <citation type="journal article" date="2023" name="Mol. Biol. Evol.">
        <title>Third-Generation Sequencing Reveals the Adaptive Role of the Epigenome in Three Deep-Sea Polychaetes.</title>
        <authorList>
            <person name="Perez M."/>
            <person name="Aroh O."/>
            <person name="Sun Y."/>
            <person name="Lan Y."/>
            <person name="Juniper S.K."/>
            <person name="Young C.R."/>
            <person name="Angers B."/>
            <person name="Qian P.Y."/>
        </authorList>
    </citation>
    <scope>NUCLEOTIDE SEQUENCE</scope>
    <source>
        <strain evidence="2">P08H-3</strain>
    </source>
</reference>
<proteinExistence type="predicted"/>
<feature type="region of interest" description="Disordered" evidence="1">
    <location>
        <begin position="1"/>
        <end position="22"/>
    </location>
</feature>
<evidence type="ECO:0000256" key="1">
    <source>
        <dbReference type="SAM" id="MobiDB-lite"/>
    </source>
</evidence>
<feature type="compositionally biased region" description="Polar residues" evidence="1">
    <location>
        <begin position="1"/>
        <end position="18"/>
    </location>
</feature>
<dbReference type="Proteomes" id="UP001208570">
    <property type="component" value="Unassembled WGS sequence"/>
</dbReference>
<protein>
    <submittedName>
        <fullName evidence="2">Uncharacterized protein</fullName>
    </submittedName>
</protein>
<gene>
    <name evidence="2" type="ORF">LSH36_67g01026</name>
</gene>
<sequence>MKDSNQNNAREINVQSGYSAGRGRLPIATRRKMKPRRNSLPVGLLQDATNVVSIAQGGKGRATQRQFVLSKANLSQQQQNPDPTLPSMSGCLSQKRNRLTNQRLVSYKSSGCKVTISTSTRSSNYVKNMYPQSRDNDCSTKSRTLPQTMRSSNHIPSVFGTKCQKTKMVMCEEKIEKKALDLKAKFEKKFVNASTFDCSFPMTSSPISQKDGLVETKTSVITDVSAQCTLVQRPKPQEEHSGNLPMNCRSINLKSCDPPSNTIGHDVDIKKEPCQLAFDNKGASPNNGMNAIYGDKVSSSFGINALKTECSKSDQLRIILQTTDTSQVAMNCLPKNNVNSSNIYQEMKGVGQVTKINIKRQKISSENLLRFSGNGRIRETRKIGFKRRTRSLSLTSDNSIGGKLLALDKLPKYQERGLPSSKSRDQKKDADLNKVSELKASTKSPFQTGQMVDPVDKISKREVQASSNLFQKNSDEKREIVAKHEHNSKENYVDLTHLEVADELKTMHSVSKRCMEADTDTEIDGQSKSKKIRKDNDNISIEVKLESNERTDYNNVDSDLLGTVAVCIERLEQITNKLDIQVTDPVMKWLPRYADMPCNPVPILDETEAEYGKRFSSPTKARKTKLSCQHPLGALNVPHEVGTIKTPNATDTIELTDVSNVNVQGSKHQPAENVDYLCANSLIKHPIKSFDNLVDATTESFSQITNRNKLQTDTCTTNVPRNKDIEGRKRTTEELQTSHCHLEMGMIKCTRSTHDLGMISMRNTFESRGNHSDDGDCNETTGAQRNLKDHQPVTEISHDCLLEFVPNDNSETRGSPTGRKDTPACLHRFVEVLASRPNEDFGESAESSNRTNKQLIGVTEEEIIEESDEECTGDKKSLPIDPGPTYLYVSANLNTESRQEDCCYPQRSNGDNTGQTCPKNGLVATASISEVSSSQSTSINAELAGRRCDKTLPVSTRMSEDIVAGNPGRCLVSISAHNTDICLDRNDDGIAYWSPNGNSTEGGVAMCNKAATELSQNQLAASKPKPVSNHFGTADLSSSELKHHLDQHLSNGISKLRSEQLCGDKQLNNFPCKRCVIREVDTPAEEVEVYHQQRSDAQKISTRGNRDGEKGKCSQYTSINML</sequence>
<dbReference type="EMBL" id="JAODUP010000067">
    <property type="protein sequence ID" value="KAK2164224.1"/>
    <property type="molecule type" value="Genomic_DNA"/>
</dbReference>
<name>A0AAD9K3F7_9ANNE</name>
<feature type="compositionally biased region" description="Polar residues" evidence="1">
    <location>
        <begin position="141"/>
        <end position="153"/>
    </location>
</feature>
<feature type="region of interest" description="Disordered" evidence="1">
    <location>
        <begin position="132"/>
        <end position="153"/>
    </location>
</feature>
<feature type="compositionally biased region" description="Basic and acidic residues" evidence="1">
    <location>
        <begin position="422"/>
        <end position="437"/>
    </location>
</feature>
<dbReference type="AlphaFoldDB" id="A0AAD9K3F7"/>
<keyword evidence="3" id="KW-1185">Reference proteome</keyword>
<organism evidence="2 3">
    <name type="scientific">Paralvinella palmiformis</name>
    <dbReference type="NCBI Taxonomy" id="53620"/>
    <lineage>
        <taxon>Eukaryota</taxon>
        <taxon>Metazoa</taxon>
        <taxon>Spiralia</taxon>
        <taxon>Lophotrochozoa</taxon>
        <taxon>Annelida</taxon>
        <taxon>Polychaeta</taxon>
        <taxon>Sedentaria</taxon>
        <taxon>Canalipalpata</taxon>
        <taxon>Terebellida</taxon>
        <taxon>Terebelliformia</taxon>
        <taxon>Alvinellidae</taxon>
        <taxon>Paralvinella</taxon>
    </lineage>
</organism>
<comment type="caution">
    <text evidence="2">The sequence shown here is derived from an EMBL/GenBank/DDBJ whole genome shotgun (WGS) entry which is preliminary data.</text>
</comment>
<feature type="region of interest" description="Disordered" evidence="1">
    <location>
        <begin position="1093"/>
        <end position="1113"/>
    </location>
</feature>